<dbReference type="AlphaFoldDB" id="A0AB36REE3"/>
<evidence type="ECO:0000256" key="1">
    <source>
        <dbReference type="ARBA" id="ARBA00022450"/>
    </source>
</evidence>
<evidence type="ECO:0000256" key="2">
    <source>
        <dbReference type="ARBA" id="ARBA00022553"/>
    </source>
</evidence>
<evidence type="ECO:0000313" key="4">
    <source>
        <dbReference type="EMBL" id="PAQ02968.1"/>
    </source>
</evidence>
<proteinExistence type="predicted"/>
<dbReference type="SMART" id="SM00823">
    <property type="entry name" value="PKS_PP"/>
    <property type="match status" value="1"/>
</dbReference>
<dbReference type="Gene3D" id="3.40.50.1820">
    <property type="entry name" value="alpha/beta hydrolase"/>
    <property type="match status" value="1"/>
</dbReference>
<comment type="caution">
    <text evidence="4">The sequence shown here is derived from an EMBL/GenBank/DDBJ whole genome shotgun (WGS) entry which is preliminary data.</text>
</comment>
<dbReference type="InterPro" id="IPR036736">
    <property type="entry name" value="ACP-like_sf"/>
</dbReference>
<organism evidence="4 5">
    <name type="scientific">Mesorhizobium mediterraneum</name>
    <dbReference type="NCBI Taxonomy" id="43617"/>
    <lineage>
        <taxon>Bacteria</taxon>
        <taxon>Pseudomonadati</taxon>
        <taxon>Pseudomonadota</taxon>
        <taxon>Alphaproteobacteria</taxon>
        <taxon>Hyphomicrobiales</taxon>
        <taxon>Phyllobacteriaceae</taxon>
        <taxon>Mesorhizobium</taxon>
    </lineage>
</organism>
<dbReference type="SUPFAM" id="SSF53474">
    <property type="entry name" value="alpha/beta-Hydrolases"/>
    <property type="match status" value="1"/>
</dbReference>
<keyword evidence="4" id="KW-0808">Transferase</keyword>
<feature type="domain" description="Carrier" evidence="3">
    <location>
        <begin position="13"/>
        <end position="88"/>
    </location>
</feature>
<dbReference type="EMBL" id="NPKI01000011">
    <property type="protein sequence ID" value="PAQ02968.1"/>
    <property type="molecule type" value="Genomic_DNA"/>
</dbReference>
<dbReference type="InterPro" id="IPR029058">
    <property type="entry name" value="AB_hydrolase_fold"/>
</dbReference>
<dbReference type="Proteomes" id="UP000216215">
    <property type="component" value="Unassembled WGS sequence"/>
</dbReference>
<dbReference type="RefSeq" id="WP_095483649.1">
    <property type="nucleotide sequence ID" value="NZ_CP088151.1"/>
</dbReference>
<dbReference type="InterPro" id="IPR020806">
    <property type="entry name" value="PKS_PP-bd"/>
</dbReference>
<dbReference type="InterPro" id="IPR001031">
    <property type="entry name" value="Thioesterase"/>
</dbReference>
<dbReference type="InterPro" id="IPR009081">
    <property type="entry name" value="PP-bd_ACP"/>
</dbReference>
<accession>A0AB36REE3</accession>
<sequence length="352" mass="38116">MNVRPIIQPIRAIPSDGPAHVIAGIFATELQIPTADIDDSFFDLGGDSLTAETLVLAVQNRFGIKLQTSVLLAAPTPREFGRLVASLTPTHPARQLIVPVSGSSGHEPIAMIHGISGSALFANRFGKRLKEKYAVMAVRGMGLEPGETPYSNLDEISANYFEGLTSVTGRHPHIIGGICLGGLLAIEVGRLTYEVTGERPALLLIDPPPLGSAWLKPIPDDRMTASRRRQITRKVVYWRLLRDGLNAAGLGQTRIGRHTRQKAFKSALVRAAAGFSPSSYPCDILVLASSEWSAATVEQYRGWASEKTRIKTVVVPGTHDKFREANMQAIDDEIIAFLAARDVAVMREPASP</sequence>
<evidence type="ECO:0000313" key="5">
    <source>
        <dbReference type="Proteomes" id="UP000216215"/>
    </source>
</evidence>
<dbReference type="Pfam" id="PF00550">
    <property type="entry name" value="PP-binding"/>
    <property type="match status" value="1"/>
</dbReference>
<dbReference type="GO" id="GO:0031177">
    <property type="term" value="F:phosphopantetheine binding"/>
    <property type="evidence" value="ECO:0007669"/>
    <property type="project" value="InterPro"/>
</dbReference>
<keyword evidence="2" id="KW-0597">Phosphoprotein</keyword>
<dbReference type="Gene3D" id="1.10.1200.10">
    <property type="entry name" value="ACP-like"/>
    <property type="match status" value="1"/>
</dbReference>
<dbReference type="Pfam" id="PF00975">
    <property type="entry name" value="Thioesterase"/>
    <property type="match status" value="1"/>
</dbReference>
<dbReference type="GO" id="GO:0016740">
    <property type="term" value="F:transferase activity"/>
    <property type="evidence" value="ECO:0007669"/>
    <property type="project" value="UniProtKB-KW"/>
</dbReference>
<dbReference type="PROSITE" id="PS50075">
    <property type="entry name" value="CARRIER"/>
    <property type="match status" value="1"/>
</dbReference>
<name>A0AB36REE3_9HYPH</name>
<keyword evidence="5" id="KW-1185">Reference proteome</keyword>
<protein>
    <submittedName>
        <fullName evidence="4">Acyl-CoA transferase</fullName>
    </submittedName>
</protein>
<keyword evidence="1" id="KW-0596">Phosphopantetheine</keyword>
<evidence type="ECO:0000259" key="3">
    <source>
        <dbReference type="PROSITE" id="PS50075"/>
    </source>
</evidence>
<reference evidence="5" key="1">
    <citation type="submission" date="2017-08" db="EMBL/GenBank/DDBJ databases">
        <title>Mesorhizobium wenxinae sp. nov., a novel rhizobial species isolated from root nodules of chickpea (Cicer arietinum L.).</title>
        <authorList>
            <person name="Zhang J."/>
        </authorList>
    </citation>
    <scope>NUCLEOTIDE SEQUENCE [LARGE SCALE GENOMIC DNA]</scope>
    <source>
        <strain evidence="5">USDA 3392</strain>
    </source>
</reference>
<gene>
    <name evidence="4" type="ORF">CIT25_06030</name>
</gene>